<gene>
    <name evidence="4" type="ORF">SAMN05421512_101116</name>
</gene>
<dbReference type="Gene3D" id="1.20.120.160">
    <property type="entry name" value="HPT domain"/>
    <property type="match status" value="1"/>
</dbReference>
<dbReference type="AlphaFoldDB" id="A0A285R610"/>
<organism evidence="4 5">
    <name type="scientific">Stappia indica</name>
    <dbReference type="NCBI Taxonomy" id="538381"/>
    <lineage>
        <taxon>Bacteria</taxon>
        <taxon>Pseudomonadati</taxon>
        <taxon>Pseudomonadota</taxon>
        <taxon>Alphaproteobacteria</taxon>
        <taxon>Hyphomicrobiales</taxon>
        <taxon>Stappiaceae</taxon>
        <taxon>Stappia</taxon>
    </lineage>
</organism>
<dbReference type="Pfam" id="PF01627">
    <property type="entry name" value="Hpt"/>
    <property type="match status" value="1"/>
</dbReference>
<keyword evidence="1" id="KW-0902">Two-component regulatory system</keyword>
<dbReference type="Proteomes" id="UP000219331">
    <property type="component" value="Unassembled WGS sequence"/>
</dbReference>
<dbReference type="EMBL" id="OBML01000001">
    <property type="protein sequence ID" value="SOB89208.1"/>
    <property type="molecule type" value="Genomic_DNA"/>
</dbReference>
<dbReference type="GO" id="GO:0000160">
    <property type="term" value="P:phosphorelay signal transduction system"/>
    <property type="evidence" value="ECO:0007669"/>
    <property type="project" value="UniProtKB-KW"/>
</dbReference>
<dbReference type="STRING" id="538381.GCA_001696535_01198"/>
<reference evidence="4 5" key="1">
    <citation type="submission" date="2017-08" db="EMBL/GenBank/DDBJ databases">
        <authorList>
            <person name="de Groot N.N."/>
        </authorList>
    </citation>
    <scope>NUCLEOTIDE SEQUENCE [LARGE SCALE GENOMIC DNA]</scope>
    <source>
        <strain evidence="4 5">USBA 352</strain>
    </source>
</reference>
<feature type="domain" description="HPt" evidence="3">
    <location>
        <begin position="43"/>
        <end position="122"/>
    </location>
</feature>
<dbReference type="InterPro" id="IPR008207">
    <property type="entry name" value="Sig_transdc_His_kin_Hpt_dom"/>
</dbReference>
<protein>
    <recommendedName>
        <fullName evidence="3">HPt domain-containing protein</fullName>
    </recommendedName>
</protein>
<dbReference type="OrthoDB" id="8454588at2"/>
<proteinExistence type="predicted"/>
<dbReference type="RefSeq" id="WP_097173573.1">
    <property type="nucleotide sequence ID" value="NZ_OBML01000001.1"/>
</dbReference>
<name>A0A285R610_9HYPH</name>
<accession>A0A285R610</accession>
<dbReference type="SUPFAM" id="SSF47226">
    <property type="entry name" value="Histidine-containing phosphotransfer domain, HPT domain"/>
    <property type="match status" value="1"/>
</dbReference>
<sequence length="126" mass="13270">MQATARQSDAGPGRGEPASAPDAPVDLAHLTRHTLGNRDLEREVLRLFAVQARMLVARMQEAGDEAALRRLLHTLLGSAKGIGAWGVAGAAERQQAALDEGAPADLPVLAGTVEEAEAFIEALLRE</sequence>
<dbReference type="GO" id="GO:0004672">
    <property type="term" value="F:protein kinase activity"/>
    <property type="evidence" value="ECO:0007669"/>
    <property type="project" value="UniProtKB-ARBA"/>
</dbReference>
<evidence type="ECO:0000256" key="1">
    <source>
        <dbReference type="ARBA" id="ARBA00023012"/>
    </source>
</evidence>
<feature type="region of interest" description="Disordered" evidence="2">
    <location>
        <begin position="1"/>
        <end position="26"/>
    </location>
</feature>
<keyword evidence="5" id="KW-1185">Reference proteome</keyword>
<evidence type="ECO:0000313" key="5">
    <source>
        <dbReference type="Proteomes" id="UP000219331"/>
    </source>
</evidence>
<dbReference type="InterPro" id="IPR036641">
    <property type="entry name" value="HPT_dom_sf"/>
</dbReference>
<evidence type="ECO:0000313" key="4">
    <source>
        <dbReference type="EMBL" id="SOB89208.1"/>
    </source>
</evidence>
<evidence type="ECO:0000256" key="2">
    <source>
        <dbReference type="SAM" id="MobiDB-lite"/>
    </source>
</evidence>
<evidence type="ECO:0000259" key="3">
    <source>
        <dbReference type="Pfam" id="PF01627"/>
    </source>
</evidence>